<evidence type="ECO:0000313" key="3">
    <source>
        <dbReference type="EMBL" id="KAA1113694.1"/>
    </source>
</evidence>
<accession>A0A5B0QL79</accession>
<feature type="compositionally biased region" description="Basic and acidic residues" evidence="1">
    <location>
        <begin position="103"/>
        <end position="134"/>
    </location>
</feature>
<dbReference type="Proteomes" id="UP000324748">
    <property type="component" value="Unassembled WGS sequence"/>
</dbReference>
<dbReference type="EMBL" id="VSWC01000015">
    <property type="protein sequence ID" value="KAA1113132.1"/>
    <property type="molecule type" value="Genomic_DNA"/>
</dbReference>
<feature type="region of interest" description="Disordered" evidence="1">
    <location>
        <begin position="88"/>
        <end position="134"/>
    </location>
</feature>
<evidence type="ECO:0000313" key="5">
    <source>
        <dbReference type="Proteomes" id="UP000325313"/>
    </source>
</evidence>
<dbReference type="EMBL" id="VDEP01000276">
    <property type="protein sequence ID" value="KAA1113694.1"/>
    <property type="molecule type" value="Genomic_DNA"/>
</dbReference>
<reference evidence="4 5" key="1">
    <citation type="submission" date="2019-05" db="EMBL/GenBank/DDBJ databases">
        <title>Emergence of the Ug99 lineage of the wheat stem rust pathogen through somatic hybridization.</title>
        <authorList>
            <person name="Li F."/>
            <person name="Upadhyaya N.M."/>
            <person name="Sperschneider J."/>
            <person name="Matny O."/>
            <person name="Nguyen-Phuc H."/>
            <person name="Mago R."/>
            <person name="Raley C."/>
            <person name="Miller M.E."/>
            <person name="Silverstein K.A.T."/>
            <person name="Henningsen E."/>
            <person name="Hirsch C.D."/>
            <person name="Visser B."/>
            <person name="Pretorius Z.A."/>
            <person name="Steffenson B.J."/>
            <person name="Schwessinger B."/>
            <person name="Dodds P.N."/>
            <person name="Figueroa M."/>
        </authorList>
    </citation>
    <scope>NUCLEOTIDE SEQUENCE [LARGE SCALE GENOMIC DNA]</scope>
    <source>
        <strain evidence="2">21-0</strain>
        <strain evidence="3 5">Ug99</strain>
    </source>
</reference>
<gene>
    <name evidence="2" type="ORF">PGT21_022419</name>
    <name evidence="3" type="ORF">PGTUg99_021047</name>
</gene>
<evidence type="ECO:0000313" key="2">
    <source>
        <dbReference type="EMBL" id="KAA1113132.1"/>
    </source>
</evidence>
<dbReference type="Proteomes" id="UP000325313">
    <property type="component" value="Unassembled WGS sequence"/>
</dbReference>
<keyword evidence="4" id="KW-1185">Reference proteome</keyword>
<sequence>MELMSPSPKKLIKILNKVLNFATNQFDSHLKASERYKTRVFLNTGIPELRGARSKFYPQSFRFDLQCYQEENPTFNFDFEEICSQNTDNFRRGSPSPYSSNTIDKKQKNQIKVDDQSSKNKRGKSIDQRFKNKI</sequence>
<dbReference type="AlphaFoldDB" id="A0A5B0QL79"/>
<evidence type="ECO:0000313" key="4">
    <source>
        <dbReference type="Proteomes" id="UP000324748"/>
    </source>
</evidence>
<comment type="caution">
    <text evidence="3">The sequence shown here is derived from an EMBL/GenBank/DDBJ whole genome shotgun (WGS) entry which is preliminary data.</text>
</comment>
<evidence type="ECO:0000256" key="1">
    <source>
        <dbReference type="SAM" id="MobiDB-lite"/>
    </source>
</evidence>
<organism evidence="3 5">
    <name type="scientific">Puccinia graminis f. sp. tritici</name>
    <dbReference type="NCBI Taxonomy" id="56615"/>
    <lineage>
        <taxon>Eukaryota</taxon>
        <taxon>Fungi</taxon>
        <taxon>Dikarya</taxon>
        <taxon>Basidiomycota</taxon>
        <taxon>Pucciniomycotina</taxon>
        <taxon>Pucciniomycetes</taxon>
        <taxon>Pucciniales</taxon>
        <taxon>Pucciniaceae</taxon>
        <taxon>Puccinia</taxon>
    </lineage>
</organism>
<proteinExistence type="predicted"/>
<protein>
    <submittedName>
        <fullName evidence="3">Uncharacterized protein</fullName>
    </submittedName>
</protein>
<name>A0A5B0QL79_PUCGR</name>